<organism evidence="1 2">
    <name type="scientific">Nicotiana tabacum</name>
    <name type="common">Common tobacco</name>
    <dbReference type="NCBI Taxonomy" id="4097"/>
    <lineage>
        <taxon>Eukaryota</taxon>
        <taxon>Viridiplantae</taxon>
        <taxon>Streptophyta</taxon>
        <taxon>Embryophyta</taxon>
        <taxon>Tracheophyta</taxon>
        <taxon>Spermatophyta</taxon>
        <taxon>Magnoliopsida</taxon>
        <taxon>eudicotyledons</taxon>
        <taxon>Gunneridae</taxon>
        <taxon>Pentapetalae</taxon>
        <taxon>asterids</taxon>
        <taxon>lamiids</taxon>
        <taxon>Solanales</taxon>
        <taxon>Solanaceae</taxon>
        <taxon>Nicotianoideae</taxon>
        <taxon>Nicotianeae</taxon>
        <taxon>Nicotiana</taxon>
    </lineage>
</organism>
<keyword evidence="1" id="KW-1185">Reference proteome</keyword>
<dbReference type="Proteomes" id="UP000790787">
    <property type="component" value="Chromosome 8"/>
</dbReference>
<accession>A0AC58RW19</accession>
<gene>
    <name evidence="2" type="primary">LOC107809777</name>
</gene>
<sequence>MNKPFKQREMGNYLKKHRIKLAGILVTRVKAAKFTNSLAKIAKGWKFAHNYAHAVNGRIWLIWHDAAVNVSILDIHGEYIHCKVVDRKSNFKCVMTVIYGKNTIAERRDLWAGLLRVGSVINEPWCICGDFNTPLHTTDKTGGQPVTEYETREFQKVLNSLNLTDMKASGRFYTWTNRHVWSRIDRALCNAPWIMEFDPLKDLMCREVGSIDKRVNESRDNLQNIQTLHTLHTDIGLMEKEKEALDELNKWSDIQEKILKQKAKAHWINAGDGNNRYFFACMKARASSNNISVLRGGDGRVLQKHDDIKDEILQFYKGLLGSAADRVPCIDLNIMRQEPSLTMQQQRDMCSEITQEEIKDALFNIDDNKAPGIDGFNALFFKKAWPIVREDVCDAVQEFFQRCKMLRAVNNTVVTLVPKSTHPKTARDFRPIACYSTLYKIISKIISGRIKGVIDEIVGHSQSAFIPGRLISDNIILSHELVKGYTRKHISPRCMIKVDLQKAYDSVEWYFIEQMLKELGFPGKMVLWIMTCINSVSYTFLINGGLSDTLKARRGLRQGDPMSPYIFVLLMEYLNRGDTKSVQMLRDRFALFSEASGLKANLNKSQVYFGGVDEDTRMNILNLLGRLQLIKAVLFGVKAYWSQLFLLPRKVIKLIEATCRSYLWTGCYMQVVLGSKTTQGEIMDHMGTYILYKETGSIHYGGAKSGFMDGCAKLDEVAKNHLELGIGVAMGF</sequence>
<dbReference type="RefSeq" id="XP_075076920.1">
    <property type="nucleotide sequence ID" value="XM_075220819.1"/>
</dbReference>
<reference evidence="2" key="2">
    <citation type="submission" date="2025-08" db="UniProtKB">
        <authorList>
            <consortium name="RefSeq"/>
        </authorList>
    </citation>
    <scope>IDENTIFICATION</scope>
    <source>
        <tissue evidence="2">Leaf</tissue>
    </source>
</reference>
<name>A0AC58RW19_TOBAC</name>
<evidence type="ECO:0000313" key="2">
    <source>
        <dbReference type="RefSeq" id="XP_075076920.1"/>
    </source>
</evidence>
<evidence type="ECO:0000313" key="1">
    <source>
        <dbReference type="Proteomes" id="UP000790787"/>
    </source>
</evidence>
<protein>
    <submittedName>
        <fullName evidence="2">Uncharacterized protein LOC107809777</fullName>
    </submittedName>
</protein>
<proteinExistence type="predicted"/>
<reference evidence="1" key="1">
    <citation type="journal article" date="2014" name="Nat. Commun.">
        <title>The tobacco genome sequence and its comparison with those of tomato and potato.</title>
        <authorList>
            <person name="Sierro N."/>
            <person name="Battey J.N."/>
            <person name="Ouadi S."/>
            <person name="Bakaher N."/>
            <person name="Bovet L."/>
            <person name="Willig A."/>
            <person name="Goepfert S."/>
            <person name="Peitsch M.C."/>
            <person name="Ivanov N.V."/>
        </authorList>
    </citation>
    <scope>NUCLEOTIDE SEQUENCE [LARGE SCALE GENOMIC DNA]</scope>
</reference>